<organism evidence="2 3">
    <name type="scientific">Campylobacter gracilis RM3268</name>
    <dbReference type="NCBI Taxonomy" id="553220"/>
    <lineage>
        <taxon>Bacteria</taxon>
        <taxon>Pseudomonadati</taxon>
        <taxon>Campylobacterota</taxon>
        <taxon>Epsilonproteobacteria</taxon>
        <taxon>Campylobacterales</taxon>
        <taxon>Campylobacteraceae</taxon>
        <taxon>Campylobacter</taxon>
    </lineage>
</organism>
<reference evidence="2 3" key="1">
    <citation type="submission" date="2009-07" db="EMBL/GenBank/DDBJ databases">
        <authorList>
            <person name="Madupu R."/>
            <person name="Sebastian Y."/>
            <person name="Durkin A.S."/>
            <person name="Torralba M."/>
            <person name="Methe B."/>
            <person name="Sutton G.G."/>
            <person name="Strausberg R.L."/>
            <person name="Nelson K.E."/>
        </authorList>
    </citation>
    <scope>NUCLEOTIDE SEQUENCE [LARGE SCALE GENOMIC DNA]</scope>
    <source>
        <strain evidence="2 3">RM3268</strain>
    </source>
</reference>
<dbReference type="AlphaFoldDB" id="C8PKD9"/>
<evidence type="ECO:0000313" key="3">
    <source>
        <dbReference type="Proteomes" id="UP000005709"/>
    </source>
</evidence>
<sequence length="51" mass="5736">MRYILAALLALMAFSGCSNTWHGVKEDSRNAAQWTKEKVHNGAEWVGEKTE</sequence>
<accession>C8PKD9</accession>
<dbReference type="PROSITE" id="PS51257">
    <property type="entry name" value="PROKAR_LIPOPROTEIN"/>
    <property type="match status" value="1"/>
</dbReference>
<protein>
    <recommendedName>
        <fullName evidence="4">Entericidin EcnAB</fullName>
    </recommendedName>
</protein>
<proteinExistence type="predicted"/>
<keyword evidence="3" id="KW-1185">Reference proteome</keyword>
<evidence type="ECO:0008006" key="4">
    <source>
        <dbReference type="Google" id="ProtNLM"/>
    </source>
</evidence>
<dbReference type="EMBL" id="ACYG01000030">
    <property type="protein sequence ID" value="EEV16548.1"/>
    <property type="molecule type" value="Genomic_DNA"/>
</dbReference>
<dbReference type="eggNOG" id="ENOG5031NV3">
    <property type="taxonomic scope" value="Bacteria"/>
</dbReference>
<evidence type="ECO:0000313" key="2">
    <source>
        <dbReference type="EMBL" id="EEV16548.1"/>
    </source>
</evidence>
<dbReference type="RefSeq" id="WP_005872732.1">
    <property type="nucleotide sequence ID" value="NZ_ACYG01000030.1"/>
</dbReference>
<dbReference type="Proteomes" id="UP000005709">
    <property type="component" value="Unassembled WGS sequence"/>
</dbReference>
<evidence type="ECO:0000256" key="1">
    <source>
        <dbReference type="SAM" id="SignalP"/>
    </source>
</evidence>
<comment type="caution">
    <text evidence="2">The sequence shown here is derived from an EMBL/GenBank/DDBJ whole genome shotgun (WGS) entry which is preliminary data.</text>
</comment>
<feature type="chain" id="PRO_5002989270" description="Entericidin EcnAB" evidence="1">
    <location>
        <begin position="21"/>
        <end position="51"/>
    </location>
</feature>
<keyword evidence="1" id="KW-0732">Signal</keyword>
<name>C8PKD9_9BACT</name>
<gene>
    <name evidence="2" type="ORF">CAMGR0001_0156</name>
</gene>
<feature type="signal peptide" evidence="1">
    <location>
        <begin position="1"/>
        <end position="20"/>
    </location>
</feature>